<dbReference type="CDD" id="cd09272">
    <property type="entry name" value="RNase_HI_RT_Ty1"/>
    <property type="match status" value="1"/>
</dbReference>
<comment type="caution">
    <text evidence="2">The sequence shown here is derived from an EMBL/GenBank/DDBJ whole genome shotgun (WGS) entry which is preliminary data.</text>
</comment>
<evidence type="ECO:0000256" key="1">
    <source>
        <dbReference type="SAM" id="Coils"/>
    </source>
</evidence>
<feature type="coiled-coil region" evidence="1">
    <location>
        <begin position="184"/>
        <end position="254"/>
    </location>
</feature>
<proteinExistence type="predicted"/>
<gene>
    <name evidence="2" type="ORF">Tco_0923607</name>
</gene>
<reference evidence="2" key="1">
    <citation type="journal article" date="2022" name="Int. J. Mol. Sci.">
        <title>Draft Genome of Tanacetum Coccineum: Genomic Comparison of Closely Related Tanacetum-Family Plants.</title>
        <authorList>
            <person name="Yamashiro T."/>
            <person name="Shiraishi A."/>
            <person name="Nakayama K."/>
            <person name="Satake H."/>
        </authorList>
    </citation>
    <scope>NUCLEOTIDE SEQUENCE</scope>
</reference>
<evidence type="ECO:0000313" key="2">
    <source>
        <dbReference type="EMBL" id="GJT33188.1"/>
    </source>
</evidence>
<keyword evidence="3" id="KW-1185">Reference proteome</keyword>
<dbReference type="EMBL" id="BQNB010014857">
    <property type="protein sequence ID" value="GJT33188.1"/>
    <property type="molecule type" value="Genomic_DNA"/>
</dbReference>
<evidence type="ECO:0000313" key="3">
    <source>
        <dbReference type="Proteomes" id="UP001151760"/>
    </source>
</evidence>
<protein>
    <recommendedName>
        <fullName evidence="4">Reverse transcriptase Ty1/copia-type domain-containing protein</fullName>
    </recommendedName>
</protein>
<dbReference type="PANTHER" id="PTHR11439">
    <property type="entry name" value="GAG-POL-RELATED RETROTRANSPOSON"/>
    <property type="match status" value="1"/>
</dbReference>
<sequence length="1049" mass="121370">MARLLFNKFKEDRVKVLLGTWQGSAPSLRGQETLHGSRKRCYEFRHRKMNAAFRSDDLDAYDSDYDDISSTKAVLMVNLSSYDSDVLSEVLQHDSYQNNDMINQSVQQTHNFEQSLIDYVPDNKITSDSIIISYERNLQQTQNTIVQDTNSSVQQDAMIMSMIEQMFNQVTNCNNTDLENKCINESLTAKLERYKERVKTFEQRLNDDLSSQENSIDSQMDDMIWNMNALNQEIDSLKQTLSKQVKEKESLLQTFTIFKKESKEKERKNMDKEIDLENKIKELDNIVYKVVETEVLKEVPEVSLVKISFQKLKNHLASFDKIVKVITTPDAITEGSWGFKHTKKVFIDEVIPFINSLQATFKDFDNGLYSELNKMKTLFNQMEAVVEQCFVDKKYFDIQKNELSLDNDRLLDHIICQDVINVNSVPVNVLSANNIYIVHLCVNSLASRSECCDMQQSFIHEYNENLMLKAELAKKEHMVEKNFFNEVVLRCSRLENRGANIELKLQHQKEIFLNNKSFNNQNAPEILEFFKINEWQARLDEKDVLVPNLRKHIESLKGKKVVKKDVKLNNPNVISPRMFKLDLEPLAPKLLNNRNAHINSIKHSQEHANTLREDLGKLKPKADIGIFVGYSHVDFDELKVMDSKQFSSGSGPQLMTHGTQSLGLVPNPPSPTPMFDEYFNPPPSVASPVPTVIALEPAVYLPQLPLSKMHHLQTKDRPLDNVIGNPSRPVSTRHQLQNEALFCYFDAFLTSVEPKNYKEALKEAYWIEAMQEDLHEFDRLKVWKLVPRPDCVMINALKWIFMVRLDELGDQDNPNHVYKLKKTLYRLKQPPRACPKGIFLNQSKYALEIIKKYGMETSDPMDTSMGKKSKLDADPQGKEVDPIRYHEIIVSLMYLTSSRPGLESCIALTPFADADYAGCQDTRRSISEAEYIALFRCCAQILWMRSQLIDYGLGLNKIPLYYDNKSAMALCCNNVQHSRSKHIDIRYHFIKEQVENVVVELYFVRKEYQLADIFTKALGRERLDFLINKLGMRSMSLETLKRLVEEEEE</sequence>
<name>A0ABQ5D2I4_9ASTR</name>
<accession>A0ABQ5D2I4</accession>
<organism evidence="2 3">
    <name type="scientific">Tanacetum coccineum</name>
    <dbReference type="NCBI Taxonomy" id="301880"/>
    <lineage>
        <taxon>Eukaryota</taxon>
        <taxon>Viridiplantae</taxon>
        <taxon>Streptophyta</taxon>
        <taxon>Embryophyta</taxon>
        <taxon>Tracheophyta</taxon>
        <taxon>Spermatophyta</taxon>
        <taxon>Magnoliopsida</taxon>
        <taxon>eudicotyledons</taxon>
        <taxon>Gunneridae</taxon>
        <taxon>Pentapetalae</taxon>
        <taxon>asterids</taxon>
        <taxon>campanulids</taxon>
        <taxon>Asterales</taxon>
        <taxon>Asteraceae</taxon>
        <taxon>Asteroideae</taxon>
        <taxon>Anthemideae</taxon>
        <taxon>Anthemidinae</taxon>
        <taxon>Tanacetum</taxon>
    </lineage>
</organism>
<keyword evidence="1" id="KW-0175">Coiled coil</keyword>
<dbReference type="PANTHER" id="PTHR11439:SF509">
    <property type="entry name" value="RNA-DIRECTED DNA POLYMERASE"/>
    <property type="match status" value="1"/>
</dbReference>
<dbReference type="Proteomes" id="UP001151760">
    <property type="component" value="Unassembled WGS sequence"/>
</dbReference>
<reference evidence="2" key="2">
    <citation type="submission" date="2022-01" db="EMBL/GenBank/DDBJ databases">
        <authorList>
            <person name="Yamashiro T."/>
            <person name="Shiraishi A."/>
            <person name="Satake H."/>
            <person name="Nakayama K."/>
        </authorList>
    </citation>
    <scope>NUCLEOTIDE SEQUENCE</scope>
</reference>
<evidence type="ECO:0008006" key="4">
    <source>
        <dbReference type="Google" id="ProtNLM"/>
    </source>
</evidence>